<evidence type="ECO:0000256" key="5">
    <source>
        <dbReference type="RuleBase" id="RU000687"/>
    </source>
</evidence>
<dbReference type="Pfam" id="PF02931">
    <property type="entry name" value="Neur_chan_LBD"/>
    <property type="match status" value="1"/>
</dbReference>
<evidence type="ECO:0000259" key="6">
    <source>
        <dbReference type="Pfam" id="PF02931"/>
    </source>
</evidence>
<feature type="transmembrane region" description="Helical" evidence="5">
    <location>
        <begin position="287"/>
        <end position="305"/>
    </location>
</feature>
<evidence type="ECO:0000256" key="3">
    <source>
        <dbReference type="ARBA" id="ARBA00022989"/>
    </source>
</evidence>
<keyword evidence="4 5" id="KW-0472">Membrane</keyword>
<evidence type="ECO:0000256" key="4">
    <source>
        <dbReference type="ARBA" id="ARBA00023136"/>
    </source>
</evidence>
<feature type="chain" id="PRO_5041771263" evidence="5">
    <location>
        <begin position="21"/>
        <end position="484"/>
    </location>
</feature>
<dbReference type="CDD" id="cd19051">
    <property type="entry name" value="LGIC_TM_cation"/>
    <property type="match status" value="1"/>
</dbReference>
<dbReference type="PROSITE" id="PS00236">
    <property type="entry name" value="NEUROTR_ION_CHANNEL"/>
    <property type="match status" value="1"/>
</dbReference>
<dbReference type="InterPro" id="IPR006202">
    <property type="entry name" value="Neur_chan_lig-bd"/>
</dbReference>
<keyword evidence="5" id="KW-0406">Ion transport</keyword>
<dbReference type="InterPro" id="IPR038050">
    <property type="entry name" value="Neuro_actylchol_rec"/>
</dbReference>
<dbReference type="Gene3D" id="1.20.58.390">
    <property type="entry name" value="Neurotransmitter-gated ion-channel transmembrane domain"/>
    <property type="match status" value="1"/>
</dbReference>
<accession>A0AAF3F3G8</accession>
<dbReference type="InterPro" id="IPR036719">
    <property type="entry name" value="Neuro-gated_channel_TM_sf"/>
</dbReference>
<feature type="domain" description="Neurotransmitter-gated ion-channel ligand-binding" evidence="6">
    <location>
        <begin position="50"/>
        <end position="251"/>
    </location>
</feature>
<dbReference type="CDD" id="cd18989">
    <property type="entry name" value="LGIC_ECD_cation"/>
    <property type="match status" value="1"/>
</dbReference>
<dbReference type="InterPro" id="IPR018000">
    <property type="entry name" value="Neurotransmitter_ion_chnl_CS"/>
</dbReference>
<dbReference type="SUPFAM" id="SSF90112">
    <property type="entry name" value="Neurotransmitter-gated ion-channel transmembrane pore"/>
    <property type="match status" value="1"/>
</dbReference>
<dbReference type="PANTHER" id="PTHR18945">
    <property type="entry name" value="NEUROTRANSMITTER GATED ION CHANNEL"/>
    <property type="match status" value="1"/>
</dbReference>
<sequence length="484" mass="56095">MRHRVCFFVTSLTLFAWSTTHELMQSPDVEIEALEDDPFENRSFVEGSSKKLTEYLLKRHNPSAPPDGRLIVEYEMEIVHILGIDELKQTMTVLVYVDERWHDPSLAWNPDEFGGITKTWLPLEKIWIPDIIIFNMVRLDHEDLLTAVRAPALILHNGSVETSKPFVSTVSCEIHIEHFPLDDQNCSLEIASWVYGKDKIKLHGHKEHATDHYTTNEEWNLLRVRVQEREFEHEGINVSEIKYEVHVKRKPLFYMVTLTFPSYIMCAISIVGLFARFSTTGEREERFTLGVTSILTMAVLSLVVSEKVPHSSTAVPLLVAYFLFNMVIVSVAAMTTGIVMRVHRLGRYGREPPHWLLYIFLLRPKKYTKVRRSPDSPFHQLVAAHERNGALIDPTQRKIKLIEVFIKRLIDACENIQLQMDELDIHEHVSQKKKQESNGYVRIAERLDLIFMTIFLSLVTVPVMLLFYWTKKMYSLPSLGDSKH</sequence>
<dbReference type="GO" id="GO:0004888">
    <property type="term" value="F:transmembrane signaling receptor activity"/>
    <property type="evidence" value="ECO:0007669"/>
    <property type="project" value="InterPro"/>
</dbReference>
<evidence type="ECO:0000259" key="7">
    <source>
        <dbReference type="Pfam" id="PF02932"/>
    </source>
</evidence>
<dbReference type="Pfam" id="PF02932">
    <property type="entry name" value="Neur_chan_memb"/>
    <property type="match status" value="1"/>
</dbReference>
<keyword evidence="5" id="KW-0813">Transport</keyword>
<dbReference type="SUPFAM" id="SSF63712">
    <property type="entry name" value="Nicotinic receptor ligand binding domain-like"/>
    <property type="match status" value="1"/>
</dbReference>
<feature type="transmembrane region" description="Helical" evidence="5">
    <location>
        <begin position="317"/>
        <end position="340"/>
    </location>
</feature>
<dbReference type="InterPro" id="IPR036734">
    <property type="entry name" value="Neur_chan_lig-bd_sf"/>
</dbReference>
<feature type="transmembrane region" description="Helical" evidence="5">
    <location>
        <begin position="449"/>
        <end position="469"/>
    </location>
</feature>
<dbReference type="AlphaFoldDB" id="A0AAF3F3G8"/>
<proteinExistence type="inferred from homology"/>
<keyword evidence="2 5" id="KW-0812">Transmembrane</keyword>
<dbReference type="Gene3D" id="2.70.170.10">
    <property type="entry name" value="Neurotransmitter-gated ion-channel ligand-binding domain"/>
    <property type="match status" value="1"/>
</dbReference>
<feature type="domain" description="Neurotransmitter-gated ion-channel transmembrane" evidence="7">
    <location>
        <begin position="285"/>
        <end position="377"/>
    </location>
</feature>
<feature type="signal peptide" evidence="5">
    <location>
        <begin position="1"/>
        <end position="20"/>
    </location>
</feature>
<feature type="transmembrane region" description="Helical" evidence="5">
    <location>
        <begin position="252"/>
        <end position="275"/>
    </location>
</feature>
<evidence type="ECO:0000256" key="2">
    <source>
        <dbReference type="ARBA" id="ARBA00022692"/>
    </source>
</evidence>
<dbReference type="WBParaSite" id="MBELARI_LOCUS20248.2">
    <property type="protein sequence ID" value="MBELARI_LOCUS20248.2"/>
    <property type="gene ID" value="MBELARI_LOCUS20248"/>
</dbReference>
<keyword evidence="5" id="KW-0732">Signal</keyword>
<keyword evidence="3 5" id="KW-1133">Transmembrane helix</keyword>
<comment type="similarity">
    <text evidence="5">Belongs to the ligand-gated ion channel (TC 1.A.9) family.</text>
</comment>
<dbReference type="InterPro" id="IPR006201">
    <property type="entry name" value="Neur_channel"/>
</dbReference>
<dbReference type="Proteomes" id="UP000887575">
    <property type="component" value="Unassembled WGS sequence"/>
</dbReference>
<name>A0AAF3F3G8_9BILA</name>
<keyword evidence="5" id="KW-0407">Ion channel</keyword>
<evidence type="ECO:0000313" key="8">
    <source>
        <dbReference type="Proteomes" id="UP000887575"/>
    </source>
</evidence>
<evidence type="ECO:0000256" key="1">
    <source>
        <dbReference type="ARBA" id="ARBA00004141"/>
    </source>
</evidence>
<dbReference type="FunFam" id="2.70.170.10:FF:000028">
    <property type="entry name" value="AcetylCholine Receptor"/>
    <property type="match status" value="1"/>
</dbReference>
<reference evidence="9" key="1">
    <citation type="submission" date="2024-02" db="UniProtKB">
        <authorList>
            <consortium name="WormBaseParasite"/>
        </authorList>
    </citation>
    <scope>IDENTIFICATION</scope>
</reference>
<organism evidence="8 9">
    <name type="scientific">Mesorhabditis belari</name>
    <dbReference type="NCBI Taxonomy" id="2138241"/>
    <lineage>
        <taxon>Eukaryota</taxon>
        <taxon>Metazoa</taxon>
        <taxon>Ecdysozoa</taxon>
        <taxon>Nematoda</taxon>
        <taxon>Chromadorea</taxon>
        <taxon>Rhabditida</taxon>
        <taxon>Rhabditina</taxon>
        <taxon>Rhabditomorpha</taxon>
        <taxon>Rhabditoidea</taxon>
        <taxon>Rhabditidae</taxon>
        <taxon>Mesorhabditinae</taxon>
        <taxon>Mesorhabditis</taxon>
    </lineage>
</organism>
<dbReference type="PRINTS" id="PR00252">
    <property type="entry name" value="NRIONCHANNEL"/>
</dbReference>
<dbReference type="InterPro" id="IPR006029">
    <property type="entry name" value="Neurotrans-gated_channel_TM"/>
</dbReference>
<evidence type="ECO:0000313" key="9">
    <source>
        <dbReference type="WBParaSite" id="MBELARI_LOCUS20248.2"/>
    </source>
</evidence>
<comment type="subcellular location">
    <subcellularLocation>
        <location evidence="1">Membrane</location>
        <topology evidence="1">Multi-pass membrane protein</topology>
    </subcellularLocation>
</comment>
<dbReference type="GO" id="GO:0016020">
    <property type="term" value="C:membrane"/>
    <property type="evidence" value="ECO:0007669"/>
    <property type="project" value="UniProtKB-SubCell"/>
</dbReference>
<dbReference type="GO" id="GO:0005230">
    <property type="term" value="F:extracellular ligand-gated monoatomic ion channel activity"/>
    <property type="evidence" value="ECO:0007669"/>
    <property type="project" value="InterPro"/>
</dbReference>
<protein>
    <submittedName>
        <fullName evidence="9">Uncharacterized protein</fullName>
    </submittedName>
</protein>
<keyword evidence="8" id="KW-1185">Reference proteome</keyword>